<reference evidence="1 2" key="1">
    <citation type="submission" date="2020-10" db="EMBL/GenBank/DDBJ databases">
        <title>The Coptis chinensis genome and diversification of protoberbering-type alkaloids.</title>
        <authorList>
            <person name="Wang B."/>
            <person name="Shu S."/>
            <person name="Song C."/>
            <person name="Liu Y."/>
        </authorList>
    </citation>
    <scope>NUCLEOTIDE SEQUENCE [LARGE SCALE GENOMIC DNA]</scope>
    <source>
        <strain evidence="1">HL-2020</strain>
        <tissue evidence="1">Leaf</tissue>
    </source>
</reference>
<dbReference type="EMBL" id="JADFTS010000005">
    <property type="protein sequence ID" value="KAF9604595.1"/>
    <property type="molecule type" value="Genomic_DNA"/>
</dbReference>
<gene>
    <name evidence="1" type="ORF">IFM89_008039</name>
</gene>
<name>A0A835HPG5_9MAGN</name>
<comment type="caution">
    <text evidence="1">The sequence shown here is derived from an EMBL/GenBank/DDBJ whole genome shotgun (WGS) entry which is preliminary data.</text>
</comment>
<organism evidence="1 2">
    <name type="scientific">Coptis chinensis</name>
    <dbReference type="NCBI Taxonomy" id="261450"/>
    <lineage>
        <taxon>Eukaryota</taxon>
        <taxon>Viridiplantae</taxon>
        <taxon>Streptophyta</taxon>
        <taxon>Embryophyta</taxon>
        <taxon>Tracheophyta</taxon>
        <taxon>Spermatophyta</taxon>
        <taxon>Magnoliopsida</taxon>
        <taxon>Ranunculales</taxon>
        <taxon>Ranunculaceae</taxon>
        <taxon>Coptidoideae</taxon>
        <taxon>Coptis</taxon>
    </lineage>
</organism>
<dbReference type="AlphaFoldDB" id="A0A835HPG5"/>
<evidence type="ECO:0000313" key="2">
    <source>
        <dbReference type="Proteomes" id="UP000631114"/>
    </source>
</evidence>
<protein>
    <submittedName>
        <fullName evidence="1">Uncharacterized protein</fullName>
    </submittedName>
</protein>
<proteinExistence type="predicted"/>
<dbReference type="OrthoDB" id="692976at2759"/>
<sequence>MFRSIMKAKEVVTRGMVWKVGDGSKKFFWNDPWVYFLGVYKPLRHWVEVETQDIPIVTVQDAILAGGFWNEPLLLSLPMPIKSAITSTIIRANIPDKLVWQFTKKGNFSAKSAYHVAAFFKAISPQASTSSFNPKLYLQISQLKIPYRV</sequence>
<accession>A0A835HPG5</accession>
<dbReference type="Proteomes" id="UP000631114">
    <property type="component" value="Unassembled WGS sequence"/>
</dbReference>
<keyword evidence="2" id="KW-1185">Reference proteome</keyword>
<evidence type="ECO:0000313" key="1">
    <source>
        <dbReference type="EMBL" id="KAF9604595.1"/>
    </source>
</evidence>